<keyword evidence="1" id="KW-1133">Transmembrane helix</keyword>
<evidence type="ECO:0000313" key="3">
    <source>
        <dbReference type="Proteomes" id="UP000789359"/>
    </source>
</evidence>
<gene>
    <name evidence="2" type="ORF">LMG8286_00782</name>
</gene>
<accession>A0ABM8Q2U7</accession>
<sequence>MLRLINEHLDTKNASDRRILAILAFLIGAFLPYLLFFETSNSLLSDKNSKNAQALQKLNDIKQISLKDFDISNKDKILKTYEDKLNATIQELKATKLENELLYKRLNEISHLLPSTKNWAKFLDDIAILARQNQINIKEITNSQTSPILGHISQILSIHIKASGDFKDILKFLSQAEMRIPLLKIENLLITSNSNTLDFELVVGIWGMAR</sequence>
<evidence type="ECO:0000256" key="1">
    <source>
        <dbReference type="SAM" id="Phobius"/>
    </source>
</evidence>
<dbReference type="Gene3D" id="3.30.70.60">
    <property type="match status" value="1"/>
</dbReference>
<keyword evidence="3" id="KW-1185">Reference proteome</keyword>
<dbReference type="RefSeq" id="WP_230056548.1">
    <property type="nucleotide sequence ID" value="NZ_CAJHOE010000001.1"/>
</dbReference>
<organism evidence="2 3">
    <name type="scientific">Campylobacter suis</name>
    <dbReference type="NCBI Taxonomy" id="2790657"/>
    <lineage>
        <taxon>Bacteria</taxon>
        <taxon>Pseudomonadati</taxon>
        <taxon>Campylobacterota</taxon>
        <taxon>Epsilonproteobacteria</taxon>
        <taxon>Campylobacterales</taxon>
        <taxon>Campylobacteraceae</taxon>
        <taxon>Campylobacter</taxon>
    </lineage>
</organism>
<dbReference type="EMBL" id="CAJHOE010000001">
    <property type="protein sequence ID" value="CAD7287151.1"/>
    <property type="molecule type" value="Genomic_DNA"/>
</dbReference>
<dbReference type="InterPro" id="IPR014717">
    <property type="entry name" value="Transl_elong_EF1B/ribsomal_bS6"/>
</dbReference>
<dbReference type="InterPro" id="IPR007445">
    <property type="entry name" value="PilO"/>
</dbReference>
<comment type="caution">
    <text evidence="2">The sequence shown here is derived from an EMBL/GenBank/DDBJ whole genome shotgun (WGS) entry which is preliminary data.</text>
</comment>
<name>A0ABM8Q2U7_9BACT</name>
<keyword evidence="1" id="KW-0472">Membrane</keyword>
<dbReference type="Pfam" id="PF04350">
    <property type="entry name" value="PilO"/>
    <property type="match status" value="1"/>
</dbReference>
<evidence type="ECO:0008006" key="4">
    <source>
        <dbReference type="Google" id="ProtNLM"/>
    </source>
</evidence>
<evidence type="ECO:0000313" key="2">
    <source>
        <dbReference type="EMBL" id="CAD7287151.1"/>
    </source>
</evidence>
<dbReference type="Proteomes" id="UP000789359">
    <property type="component" value="Unassembled WGS sequence"/>
</dbReference>
<reference evidence="2 3" key="1">
    <citation type="submission" date="2020-11" db="EMBL/GenBank/DDBJ databases">
        <authorList>
            <person name="Peeters C."/>
        </authorList>
    </citation>
    <scope>NUCLEOTIDE SEQUENCE [LARGE SCALE GENOMIC DNA]</scope>
    <source>
        <strain evidence="2 3">LMG 8286</strain>
    </source>
</reference>
<proteinExistence type="predicted"/>
<protein>
    <recommendedName>
        <fullName evidence="4">Pilus assembly protein PilO</fullName>
    </recommendedName>
</protein>
<feature type="transmembrane region" description="Helical" evidence="1">
    <location>
        <begin position="20"/>
        <end position="37"/>
    </location>
</feature>
<keyword evidence="1" id="KW-0812">Transmembrane</keyword>